<name>A0A0F2T7R2_STRR3</name>
<dbReference type="EMBL" id="JZKH01000074">
    <property type="protein sequence ID" value="KJS59269.1"/>
    <property type="molecule type" value="Genomic_DNA"/>
</dbReference>
<dbReference type="Gene3D" id="3.40.50.150">
    <property type="entry name" value="Vaccinia Virus protein VP39"/>
    <property type="match status" value="1"/>
</dbReference>
<dbReference type="InterPro" id="IPR029063">
    <property type="entry name" value="SAM-dependent_MTases_sf"/>
</dbReference>
<dbReference type="GO" id="GO:0032259">
    <property type="term" value="P:methylation"/>
    <property type="evidence" value="ECO:0007669"/>
    <property type="project" value="UniProtKB-KW"/>
</dbReference>
<dbReference type="GO" id="GO:0008168">
    <property type="term" value="F:methyltransferase activity"/>
    <property type="evidence" value="ECO:0007669"/>
    <property type="project" value="UniProtKB-KW"/>
</dbReference>
<keyword evidence="3" id="KW-1185">Reference proteome</keyword>
<proteinExistence type="predicted"/>
<feature type="domain" description="Methyltransferase type 12" evidence="1">
    <location>
        <begin position="42"/>
        <end position="138"/>
    </location>
</feature>
<dbReference type="OrthoDB" id="474235at2"/>
<dbReference type="PANTHER" id="PTHR43667">
    <property type="entry name" value="CYCLOPROPANE-FATTY-ACYL-PHOSPHOLIPID SYNTHASE"/>
    <property type="match status" value="1"/>
</dbReference>
<dbReference type="Pfam" id="PF08242">
    <property type="entry name" value="Methyltransf_12"/>
    <property type="match status" value="1"/>
</dbReference>
<dbReference type="CDD" id="cd02440">
    <property type="entry name" value="AdoMet_MTases"/>
    <property type="match status" value="1"/>
</dbReference>
<dbReference type="PATRIC" id="fig|359131.3.peg.7015"/>
<keyword evidence="2" id="KW-0489">Methyltransferase</keyword>
<sequence length="248" mass="26669">MDRQRISRLAHARRPIAAPLSDDSVARLLERAAAGAGGGRALDLGCGEGAWLVRLLAAQPNWRAVGVDLDAAGLTRARESATALGVERRLGLHHLDAREFRSREPFDLVLCVGATHAFGGLLPTLAAARELLAPGGRLLVGEGFWEREPSEAALTALAAAREDHAGLATTTDRVIAAGWTPVDGHVSSQPEWDAYEFSWTGALAEWALEHPEDPDAGAAREAADRHRAQWLHGYRGALGFVTYLLRRD</sequence>
<dbReference type="PANTHER" id="PTHR43667:SF2">
    <property type="entry name" value="FATTY ACID C-METHYL TRANSFERASE"/>
    <property type="match status" value="1"/>
</dbReference>
<evidence type="ECO:0000313" key="3">
    <source>
        <dbReference type="Proteomes" id="UP000033699"/>
    </source>
</evidence>
<accession>A0A0F2T7R2</accession>
<protein>
    <submittedName>
        <fullName evidence="2">SAM-dependent methyltransferase</fullName>
    </submittedName>
</protein>
<dbReference type="AlphaFoldDB" id="A0A0F2T7R2"/>
<gene>
    <name evidence="2" type="ORF">VM95_28275</name>
</gene>
<evidence type="ECO:0000259" key="1">
    <source>
        <dbReference type="Pfam" id="PF08242"/>
    </source>
</evidence>
<evidence type="ECO:0000313" key="2">
    <source>
        <dbReference type="EMBL" id="KJS59269.1"/>
    </source>
</evidence>
<organism evidence="2 3">
    <name type="scientific">Streptomyces rubellomurinus (strain ATCC 31215)</name>
    <dbReference type="NCBI Taxonomy" id="359131"/>
    <lineage>
        <taxon>Bacteria</taxon>
        <taxon>Bacillati</taxon>
        <taxon>Actinomycetota</taxon>
        <taxon>Actinomycetes</taxon>
        <taxon>Kitasatosporales</taxon>
        <taxon>Streptomycetaceae</taxon>
        <taxon>Streptomyces</taxon>
    </lineage>
</organism>
<dbReference type="Proteomes" id="UP000033699">
    <property type="component" value="Unassembled WGS sequence"/>
</dbReference>
<dbReference type="InterPro" id="IPR013217">
    <property type="entry name" value="Methyltransf_12"/>
</dbReference>
<dbReference type="RefSeq" id="WP_045701890.1">
    <property type="nucleotide sequence ID" value="NZ_JZKH01000074.1"/>
</dbReference>
<reference evidence="2 3" key="1">
    <citation type="submission" date="2015-02" db="EMBL/GenBank/DDBJ databases">
        <authorList>
            <person name="Ju K.-S."/>
            <person name="Doroghazi J.R."/>
            <person name="Metcalf W."/>
        </authorList>
    </citation>
    <scope>NUCLEOTIDE SEQUENCE [LARGE SCALE GENOMIC DNA]</scope>
    <source>
        <strain evidence="2 3">ATCC 31215</strain>
    </source>
</reference>
<dbReference type="InterPro" id="IPR050723">
    <property type="entry name" value="CFA/CMAS"/>
</dbReference>
<keyword evidence="2" id="KW-0808">Transferase</keyword>
<comment type="caution">
    <text evidence="2">The sequence shown here is derived from an EMBL/GenBank/DDBJ whole genome shotgun (WGS) entry which is preliminary data.</text>
</comment>
<dbReference type="SUPFAM" id="SSF53335">
    <property type="entry name" value="S-adenosyl-L-methionine-dependent methyltransferases"/>
    <property type="match status" value="1"/>
</dbReference>